<organism evidence="2 3">
    <name type="scientific">Araneus ventricosus</name>
    <name type="common">Orbweaver spider</name>
    <name type="synonym">Epeira ventricosa</name>
    <dbReference type="NCBI Taxonomy" id="182803"/>
    <lineage>
        <taxon>Eukaryota</taxon>
        <taxon>Metazoa</taxon>
        <taxon>Ecdysozoa</taxon>
        <taxon>Arthropoda</taxon>
        <taxon>Chelicerata</taxon>
        <taxon>Arachnida</taxon>
        <taxon>Araneae</taxon>
        <taxon>Araneomorphae</taxon>
        <taxon>Entelegynae</taxon>
        <taxon>Araneoidea</taxon>
        <taxon>Araneidae</taxon>
        <taxon>Araneus</taxon>
    </lineage>
</organism>
<gene>
    <name evidence="2" type="ORF">AVEN_267819_1</name>
</gene>
<feature type="compositionally biased region" description="Polar residues" evidence="1">
    <location>
        <begin position="103"/>
        <end position="116"/>
    </location>
</feature>
<name>A0A4Y2D4L9_ARAVE</name>
<sequence>MKSKQGNKTHWTELLPTLHQHPLSARFPTPGHTQHGRPWTIPVKNCHRTIYMKIGLGNSASSTTTPLHSRYIERVVNVAIRRFLEGSPISEMIGSHPAEQSLGGMNNIPSTTQRTA</sequence>
<protein>
    <submittedName>
        <fullName evidence="2">Uncharacterized protein</fullName>
    </submittedName>
</protein>
<keyword evidence="3" id="KW-1185">Reference proteome</keyword>
<feature type="region of interest" description="Disordered" evidence="1">
    <location>
        <begin position="91"/>
        <end position="116"/>
    </location>
</feature>
<evidence type="ECO:0000256" key="1">
    <source>
        <dbReference type="SAM" id="MobiDB-lite"/>
    </source>
</evidence>
<dbReference type="AlphaFoldDB" id="A0A4Y2D4L9"/>
<dbReference type="Proteomes" id="UP000499080">
    <property type="component" value="Unassembled WGS sequence"/>
</dbReference>
<proteinExistence type="predicted"/>
<dbReference type="EMBL" id="BGPR01000297">
    <property type="protein sequence ID" value="GBM11249.1"/>
    <property type="molecule type" value="Genomic_DNA"/>
</dbReference>
<reference evidence="2 3" key="1">
    <citation type="journal article" date="2019" name="Sci. Rep.">
        <title>Orb-weaving spider Araneus ventricosus genome elucidates the spidroin gene catalogue.</title>
        <authorList>
            <person name="Kono N."/>
            <person name="Nakamura H."/>
            <person name="Ohtoshi R."/>
            <person name="Moran D.A.P."/>
            <person name="Shinohara A."/>
            <person name="Yoshida Y."/>
            <person name="Fujiwara M."/>
            <person name="Mori M."/>
            <person name="Tomita M."/>
            <person name="Arakawa K."/>
        </authorList>
    </citation>
    <scope>NUCLEOTIDE SEQUENCE [LARGE SCALE GENOMIC DNA]</scope>
</reference>
<evidence type="ECO:0000313" key="3">
    <source>
        <dbReference type="Proteomes" id="UP000499080"/>
    </source>
</evidence>
<evidence type="ECO:0000313" key="2">
    <source>
        <dbReference type="EMBL" id="GBM11249.1"/>
    </source>
</evidence>
<comment type="caution">
    <text evidence="2">The sequence shown here is derived from an EMBL/GenBank/DDBJ whole genome shotgun (WGS) entry which is preliminary data.</text>
</comment>
<accession>A0A4Y2D4L9</accession>